<keyword evidence="7" id="KW-1015">Disulfide bond</keyword>
<evidence type="ECO:0000313" key="14">
    <source>
        <dbReference type="EMBL" id="RBO91998.1"/>
    </source>
</evidence>
<keyword evidence="6" id="KW-0560">Oxidoreductase</keyword>
<dbReference type="GO" id="GO:0034599">
    <property type="term" value="P:cellular response to oxidative stress"/>
    <property type="evidence" value="ECO:0007669"/>
    <property type="project" value="TreeGrafter"/>
</dbReference>
<proteinExistence type="inferred from homology"/>
<dbReference type="CDD" id="cd03017">
    <property type="entry name" value="PRX_BCP"/>
    <property type="match status" value="1"/>
</dbReference>
<evidence type="ECO:0000259" key="13">
    <source>
        <dbReference type="PROSITE" id="PS51352"/>
    </source>
</evidence>
<dbReference type="GO" id="GO:0045454">
    <property type="term" value="P:cell redox homeostasis"/>
    <property type="evidence" value="ECO:0007669"/>
    <property type="project" value="TreeGrafter"/>
</dbReference>
<keyword evidence="5" id="KW-0049">Antioxidant</keyword>
<evidence type="ECO:0000256" key="8">
    <source>
        <dbReference type="ARBA" id="ARBA00023284"/>
    </source>
</evidence>
<evidence type="ECO:0000256" key="12">
    <source>
        <dbReference type="ARBA" id="ARBA00049091"/>
    </source>
</evidence>
<dbReference type="EC" id="1.11.1.24" evidence="3"/>
<gene>
    <name evidence="14" type="ORF">DFR47_108144</name>
</gene>
<dbReference type="GO" id="GO:0008379">
    <property type="term" value="F:thioredoxin peroxidase activity"/>
    <property type="evidence" value="ECO:0007669"/>
    <property type="project" value="TreeGrafter"/>
</dbReference>
<evidence type="ECO:0000256" key="6">
    <source>
        <dbReference type="ARBA" id="ARBA00023002"/>
    </source>
</evidence>
<evidence type="ECO:0000256" key="11">
    <source>
        <dbReference type="ARBA" id="ARBA00042639"/>
    </source>
</evidence>
<dbReference type="InterPro" id="IPR036249">
    <property type="entry name" value="Thioredoxin-like_sf"/>
</dbReference>
<comment type="similarity">
    <text evidence="10">Belongs to the peroxiredoxin family. BCP/PrxQ subfamily.</text>
</comment>
<dbReference type="SUPFAM" id="SSF52833">
    <property type="entry name" value="Thioredoxin-like"/>
    <property type="match status" value="1"/>
</dbReference>
<evidence type="ECO:0000256" key="5">
    <source>
        <dbReference type="ARBA" id="ARBA00022862"/>
    </source>
</evidence>
<comment type="subunit">
    <text evidence="2">Monomer.</text>
</comment>
<dbReference type="Gene3D" id="3.40.30.10">
    <property type="entry name" value="Glutaredoxin"/>
    <property type="match status" value="1"/>
</dbReference>
<dbReference type="RefSeq" id="WP_113945797.1">
    <property type="nucleotide sequence ID" value="NZ_JBHEEG010000001.1"/>
</dbReference>
<dbReference type="AlphaFoldDB" id="A0A366DS15"/>
<reference evidence="14 15" key="1">
    <citation type="submission" date="2018-06" db="EMBL/GenBank/DDBJ databases">
        <title>Genomic Encyclopedia of Type Strains, Phase IV (KMG-IV): sequencing the most valuable type-strain genomes for metagenomic binning, comparative biology and taxonomic classification.</title>
        <authorList>
            <person name="Goeker M."/>
        </authorList>
    </citation>
    <scope>NUCLEOTIDE SEQUENCE [LARGE SCALE GENOMIC DNA]</scope>
    <source>
        <strain evidence="14 15">DSM 25619</strain>
    </source>
</reference>
<dbReference type="InterPro" id="IPR050924">
    <property type="entry name" value="Peroxiredoxin_BCP/PrxQ"/>
</dbReference>
<protein>
    <recommendedName>
        <fullName evidence="3">thioredoxin-dependent peroxiredoxin</fullName>
        <ecNumber evidence="3">1.11.1.24</ecNumber>
    </recommendedName>
    <alternativeName>
        <fullName evidence="9">Thioredoxin peroxidase</fullName>
    </alternativeName>
    <alternativeName>
        <fullName evidence="11">Thioredoxin-dependent peroxiredoxin Bcp</fullName>
    </alternativeName>
</protein>
<dbReference type="InterPro" id="IPR013766">
    <property type="entry name" value="Thioredoxin_domain"/>
</dbReference>
<dbReference type="FunFam" id="3.40.30.10:FF:000007">
    <property type="entry name" value="Thioredoxin-dependent thiol peroxidase"/>
    <property type="match status" value="1"/>
</dbReference>
<keyword evidence="15" id="KW-1185">Reference proteome</keyword>
<sequence length="169" mass="18334">MTKETDNAANIVESTALQAGDTAPAFSLPKNGDDTLSSATLQGKAYVLYFYPKDDTSGCTREAIDFSALKPQFDAIGVSIIGVSPDSTVKHDKFINKHDLAVELLADEEKSLSTAYGVWVQKSMYGRKYMGIERSTFLIGKDGKVAQVWRKVKVAGHAEAVLEAARVLN</sequence>
<comment type="catalytic activity">
    <reaction evidence="12">
        <text>a hydroperoxide + [thioredoxin]-dithiol = an alcohol + [thioredoxin]-disulfide + H2O</text>
        <dbReference type="Rhea" id="RHEA:62620"/>
        <dbReference type="Rhea" id="RHEA-COMP:10698"/>
        <dbReference type="Rhea" id="RHEA-COMP:10700"/>
        <dbReference type="ChEBI" id="CHEBI:15377"/>
        <dbReference type="ChEBI" id="CHEBI:29950"/>
        <dbReference type="ChEBI" id="CHEBI:30879"/>
        <dbReference type="ChEBI" id="CHEBI:35924"/>
        <dbReference type="ChEBI" id="CHEBI:50058"/>
        <dbReference type="EC" id="1.11.1.24"/>
    </reaction>
</comment>
<comment type="function">
    <text evidence="1">Thiol-specific peroxidase that catalyzes the reduction of hydrogen peroxide and organic hydroperoxides to water and alcohols, respectively. Plays a role in cell protection against oxidative stress by detoxifying peroxides and as sensor of hydrogen peroxide-mediated signaling events.</text>
</comment>
<evidence type="ECO:0000256" key="1">
    <source>
        <dbReference type="ARBA" id="ARBA00003330"/>
    </source>
</evidence>
<evidence type="ECO:0000256" key="10">
    <source>
        <dbReference type="ARBA" id="ARBA00038489"/>
    </source>
</evidence>
<keyword evidence="8" id="KW-0676">Redox-active center</keyword>
<comment type="caution">
    <text evidence="14">The sequence shown here is derived from an EMBL/GenBank/DDBJ whole genome shotgun (WGS) entry which is preliminary data.</text>
</comment>
<dbReference type="Proteomes" id="UP000252893">
    <property type="component" value="Unassembled WGS sequence"/>
</dbReference>
<dbReference type="OrthoDB" id="9812811at2"/>
<evidence type="ECO:0000256" key="9">
    <source>
        <dbReference type="ARBA" id="ARBA00032824"/>
    </source>
</evidence>
<feature type="domain" description="Thioredoxin" evidence="13">
    <location>
        <begin position="17"/>
        <end position="169"/>
    </location>
</feature>
<dbReference type="PANTHER" id="PTHR42801:SF4">
    <property type="entry name" value="AHPC_TSA FAMILY PROTEIN"/>
    <property type="match status" value="1"/>
</dbReference>
<dbReference type="EMBL" id="QNRH01000008">
    <property type="protein sequence ID" value="RBO91998.1"/>
    <property type="molecule type" value="Genomic_DNA"/>
</dbReference>
<keyword evidence="4" id="KW-0575">Peroxidase</keyword>
<dbReference type="Pfam" id="PF00578">
    <property type="entry name" value="AhpC-TSA"/>
    <property type="match status" value="1"/>
</dbReference>
<evidence type="ECO:0000256" key="4">
    <source>
        <dbReference type="ARBA" id="ARBA00022559"/>
    </source>
</evidence>
<name>A0A366DS15_9HYPH</name>
<evidence type="ECO:0000313" key="15">
    <source>
        <dbReference type="Proteomes" id="UP000252893"/>
    </source>
</evidence>
<accession>A0A366DS15</accession>
<dbReference type="NCBIfam" id="NF006960">
    <property type="entry name" value="PRK09437.1"/>
    <property type="match status" value="1"/>
</dbReference>
<evidence type="ECO:0000256" key="2">
    <source>
        <dbReference type="ARBA" id="ARBA00011245"/>
    </source>
</evidence>
<evidence type="ECO:0000256" key="7">
    <source>
        <dbReference type="ARBA" id="ARBA00023157"/>
    </source>
</evidence>
<dbReference type="GO" id="GO:0005737">
    <property type="term" value="C:cytoplasm"/>
    <property type="evidence" value="ECO:0007669"/>
    <property type="project" value="TreeGrafter"/>
</dbReference>
<dbReference type="InterPro" id="IPR000866">
    <property type="entry name" value="AhpC/TSA"/>
</dbReference>
<dbReference type="PANTHER" id="PTHR42801">
    <property type="entry name" value="THIOREDOXIN-DEPENDENT PEROXIDE REDUCTASE"/>
    <property type="match status" value="1"/>
</dbReference>
<evidence type="ECO:0000256" key="3">
    <source>
        <dbReference type="ARBA" id="ARBA00013017"/>
    </source>
</evidence>
<organism evidence="14 15">
    <name type="scientific">Pseudochrobactrum asaccharolyticum</name>
    <dbReference type="NCBI Taxonomy" id="354351"/>
    <lineage>
        <taxon>Bacteria</taxon>
        <taxon>Pseudomonadati</taxon>
        <taxon>Pseudomonadota</taxon>
        <taxon>Alphaproteobacteria</taxon>
        <taxon>Hyphomicrobiales</taxon>
        <taxon>Brucellaceae</taxon>
        <taxon>Pseudochrobactrum</taxon>
    </lineage>
</organism>
<dbReference type="PROSITE" id="PS51352">
    <property type="entry name" value="THIOREDOXIN_2"/>
    <property type="match status" value="1"/>
</dbReference>